<reference evidence="3" key="1">
    <citation type="submission" date="2018-11" db="EMBL/GenBank/DDBJ databases">
        <authorList>
            <consortium name="Pathogen Informatics"/>
        </authorList>
    </citation>
    <scope>NUCLEOTIDE SEQUENCE</scope>
</reference>
<sequence>MKGKTTSGNSHSHLSDPVSPPGLSVRDCPWTAQSRRLVDDFKSRQRYRVRYYFCFLFFFFDAYHSASTSYNNIADLLAHSQFSSSSSSSSLMPFLTLRITRPLAFSVSHSFRSGAPSYSHFSWLGSLRRLLLLPILGRFSCLSPDNMNARLYHHIGSSQPAVVVRWRGQGAEILVTTCASPNFWRREGAGKSGAYGRLNACLPSNQQTGYQVPPFPLLEEIVCDLRRISL</sequence>
<feature type="transmembrane region" description="Helical" evidence="2">
    <location>
        <begin position="49"/>
        <end position="66"/>
    </location>
</feature>
<feature type="compositionally biased region" description="Polar residues" evidence="1">
    <location>
        <begin position="1"/>
        <end position="12"/>
    </location>
</feature>
<gene>
    <name evidence="3" type="ORF">PXEA_LOCUS3373</name>
</gene>
<keyword evidence="4" id="KW-1185">Reference proteome</keyword>
<comment type="caution">
    <text evidence="3">The sequence shown here is derived from an EMBL/GenBank/DDBJ whole genome shotgun (WGS) entry which is preliminary data.</text>
</comment>
<evidence type="ECO:0000313" key="4">
    <source>
        <dbReference type="Proteomes" id="UP000784294"/>
    </source>
</evidence>
<dbReference type="AlphaFoldDB" id="A0A448WEM1"/>
<keyword evidence="2" id="KW-1133">Transmembrane helix</keyword>
<keyword evidence="2" id="KW-0472">Membrane</keyword>
<protein>
    <submittedName>
        <fullName evidence="3">Uncharacterized protein</fullName>
    </submittedName>
</protein>
<name>A0A448WEM1_9PLAT</name>
<evidence type="ECO:0000313" key="3">
    <source>
        <dbReference type="EMBL" id="VEL09933.1"/>
    </source>
</evidence>
<organism evidence="3 4">
    <name type="scientific">Protopolystoma xenopodis</name>
    <dbReference type="NCBI Taxonomy" id="117903"/>
    <lineage>
        <taxon>Eukaryota</taxon>
        <taxon>Metazoa</taxon>
        <taxon>Spiralia</taxon>
        <taxon>Lophotrochozoa</taxon>
        <taxon>Platyhelminthes</taxon>
        <taxon>Monogenea</taxon>
        <taxon>Polyopisthocotylea</taxon>
        <taxon>Polystomatidea</taxon>
        <taxon>Polystomatidae</taxon>
        <taxon>Protopolystoma</taxon>
    </lineage>
</organism>
<keyword evidence="2" id="KW-0812">Transmembrane</keyword>
<accession>A0A448WEM1</accession>
<evidence type="ECO:0000256" key="1">
    <source>
        <dbReference type="SAM" id="MobiDB-lite"/>
    </source>
</evidence>
<feature type="region of interest" description="Disordered" evidence="1">
    <location>
        <begin position="1"/>
        <end position="23"/>
    </location>
</feature>
<dbReference type="EMBL" id="CAAALY010007608">
    <property type="protein sequence ID" value="VEL09933.1"/>
    <property type="molecule type" value="Genomic_DNA"/>
</dbReference>
<proteinExistence type="predicted"/>
<evidence type="ECO:0000256" key="2">
    <source>
        <dbReference type="SAM" id="Phobius"/>
    </source>
</evidence>
<dbReference type="Proteomes" id="UP000784294">
    <property type="component" value="Unassembled WGS sequence"/>
</dbReference>